<dbReference type="Ensembl" id="ENSSANT00000055097.1">
    <property type="protein sequence ID" value="ENSSANP00000051837.1"/>
    <property type="gene ID" value="ENSSANG00000025953.1"/>
</dbReference>
<accession>A0A671NZT6</accession>
<dbReference type="Proteomes" id="UP000472260">
    <property type="component" value="Unassembled WGS sequence"/>
</dbReference>
<proteinExistence type="predicted"/>
<organism evidence="1 2">
    <name type="scientific">Sinocyclocheilus anshuiensis</name>
    <dbReference type="NCBI Taxonomy" id="1608454"/>
    <lineage>
        <taxon>Eukaryota</taxon>
        <taxon>Metazoa</taxon>
        <taxon>Chordata</taxon>
        <taxon>Craniata</taxon>
        <taxon>Vertebrata</taxon>
        <taxon>Euteleostomi</taxon>
        <taxon>Actinopterygii</taxon>
        <taxon>Neopterygii</taxon>
        <taxon>Teleostei</taxon>
        <taxon>Ostariophysi</taxon>
        <taxon>Cypriniformes</taxon>
        <taxon>Cyprinidae</taxon>
        <taxon>Cyprininae</taxon>
        <taxon>Sinocyclocheilus</taxon>
    </lineage>
</organism>
<dbReference type="InterPro" id="IPR027417">
    <property type="entry name" value="P-loop_NTPase"/>
</dbReference>
<sequence>MDQHLSCSSSDKKVGTRLLLDESGLMNINVLTEPVTFFLSLIDSSRVYVPPDPPGYFDGYVWPMYLKNRKAMEETVNDIVFLDGTQKSEMLLSTVLADIQEMLMVTQR</sequence>
<reference evidence="1" key="1">
    <citation type="submission" date="2025-08" db="UniProtKB">
        <authorList>
            <consortium name="Ensembl"/>
        </authorList>
    </citation>
    <scope>IDENTIFICATION</scope>
</reference>
<evidence type="ECO:0000313" key="2">
    <source>
        <dbReference type="Proteomes" id="UP000472260"/>
    </source>
</evidence>
<dbReference type="Gene3D" id="3.40.50.300">
    <property type="entry name" value="P-loop containing nucleotide triphosphate hydrolases"/>
    <property type="match status" value="1"/>
</dbReference>
<evidence type="ECO:0000313" key="1">
    <source>
        <dbReference type="Ensembl" id="ENSSANP00000051837.1"/>
    </source>
</evidence>
<name>A0A671NZT6_9TELE</name>
<reference evidence="1" key="2">
    <citation type="submission" date="2025-09" db="UniProtKB">
        <authorList>
            <consortium name="Ensembl"/>
        </authorList>
    </citation>
    <scope>IDENTIFICATION</scope>
</reference>
<gene>
    <name evidence="1" type="primary">LOC107689622</name>
</gene>
<dbReference type="AlphaFoldDB" id="A0A671NZT6"/>
<keyword evidence="2" id="KW-1185">Reference proteome</keyword>
<protein>
    <submittedName>
        <fullName evidence="1">Nicotinamide riboside kinase 1-like</fullName>
    </submittedName>
</protein>